<dbReference type="RefSeq" id="WP_425347328.1">
    <property type="nucleotide sequence ID" value="NZ_JBGUBD010000021.1"/>
</dbReference>
<dbReference type="PANTHER" id="PTHR47265:SF1">
    <property type="entry name" value="IRON-SULFUR ASSEMBLY PROTEIN ISCA, CHLOROPLASTIC"/>
    <property type="match status" value="1"/>
</dbReference>
<proteinExistence type="predicted"/>
<dbReference type="Pfam" id="PF01521">
    <property type="entry name" value="Fe-S_biosyn"/>
    <property type="match status" value="1"/>
</dbReference>
<dbReference type="InterPro" id="IPR000361">
    <property type="entry name" value="ATAP_core_dom"/>
</dbReference>
<organism evidence="2 3">
    <name type="scientific">Natronomicrosphaera hydrolytica</name>
    <dbReference type="NCBI Taxonomy" id="3242702"/>
    <lineage>
        <taxon>Bacteria</taxon>
        <taxon>Pseudomonadati</taxon>
        <taxon>Planctomycetota</taxon>
        <taxon>Phycisphaerae</taxon>
        <taxon>Phycisphaerales</taxon>
        <taxon>Phycisphaeraceae</taxon>
        <taxon>Natronomicrosphaera</taxon>
    </lineage>
</organism>
<name>A0ABV4U9X2_9BACT</name>
<dbReference type="InterPro" id="IPR017870">
    <property type="entry name" value="FeS_cluster_insertion_CS"/>
</dbReference>
<dbReference type="NCBIfam" id="NF010147">
    <property type="entry name" value="PRK13623.1"/>
    <property type="match status" value="1"/>
</dbReference>
<accession>A0ABV4U9X2</accession>
<evidence type="ECO:0000259" key="1">
    <source>
        <dbReference type="Pfam" id="PF01521"/>
    </source>
</evidence>
<dbReference type="EMBL" id="JBGUBD010000021">
    <property type="protein sequence ID" value="MFA9480407.1"/>
    <property type="molecule type" value="Genomic_DNA"/>
</dbReference>
<dbReference type="InterPro" id="IPR031108">
    <property type="entry name" value="IscA_plant_cyanobact"/>
</dbReference>
<sequence>MAIKLTESAAREIKTIIEQQELDAETICLRVGVKGGGCSGFSYLLDLTEQSRENDEQFKEGGITVVCDPKSYLYLNGTTIDFKDEVMGRGFVFNNPNATSSCGCGSSFSA</sequence>
<dbReference type="NCBIfam" id="TIGR00049">
    <property type="entry name" value="iron-sulfur cluster assembly accessory protein"/>
    <property type="match status" value="1"/>
</dbReference>
<feature type="domain" description="Core" evidence="1">
    <location>
        <begin position="1"/>
        <end position="105"/>
    </location>
</feature>
<dbReference type="PROSITE" id="PS01152">
    <property type="entry name" value="HESB"/>
    <property type="match status" value="1"/>
</dbReference>
<protein>
    <submittedName>
        <fullName evidence="2">Iron-sulfur cluster insertion protein ErpA</fullName>
    </submittedName>
</protein>
<dbReference type="SUPFAM" id="SSF89360">
    <property type="entry name" value="HesB-like domain"/>
    <property type="match status" value="1"/>
</dbReference>
<dbReference type="Proteomes" id="UP001575105">
    <property type="component" value="Unassembled WGS sequence"/>
</dbReference>
<dbReference type="Gene3D" id="2.60.300.12">
    <property type="entry name" value="HesB-like domain"/>
    <property type="match status" value="1"/>
</dbReference>
<dbReference type="InterPro" id="IPR016092">
    <property type="entry name" value="ATAP"/>
</dbReference>
<evidence type="ECO:0000313" key="2">
    <source>
        <dbReference type="EMBL" id="MFA9480407.1"/>
    </source>
</evidence>
<dbReference type="InterPro" id="IPR035903">
    <property type="entry name" value="HesB-like_dom_sf"/>
</dbReference>
<reference evidence="2 3" key="1">
    <citation type="submission" date="2024-08" db="EMBL/GenBank/DDBJ databases">
        <title>Whole-genome sequencing of halo(alkali)philic microorganisms from hypersaline lakes.</title>
        <authorList>
            <person name="Sorokin D.Y."/>
            <person name="Merkel A.Y."/>
            <person name="Messina E."/>
            <person name="Yakimov M."/>
        </authorList>
    </citation>
    <scope>NUCLEOTIDE SEQUENCE [LARGE SCALE GENOMIC DNA]</scope>
    <source>
        <strain evidence="2 3">AB-hyl4</strain>
    </source>
</reference>
<gene>
    <name evidence="2" type="primary">erpA</name>
    <name evidence="2" type="ORF">ACERK3_19230</name>
</gene>
<dbReference type="PANTHER" id="PTHR47265">
    <property type="entry name" value="IRON-SULFUR ASSEMBLY PROTEIN ISCA, CHLOROPLASTIC"/>
    <property type="match status" value="1"/>
</dbReference>
<evidence type="ECO:0000313" key="3">
    <source>
        <dbReference type="Proteomes" id="UP001575105"/>
    </source>
</evidence>
<comment type="caution">
    <text evidence="2">The sequence shown here is derived from an EMBL/GenBank/DDBJ whole genome shotgun (WGS) entry which is preliminary data.</text>
</comment>
<keyword evidence="3" id="KW-1185">Reference proteome</keyword>